<evidence type="ECO:0000313" key="1">
    <source>
        <dbReference type="EMBL" id="JAD28108.1"/>
    </source>
</evidence>
<proteinExistence type="predicted"/>
<name>A0A0A8YR34_ARUDO</name>
<sequence>MRVDIRGTITIMNRQSQLFTCLVPSTKLFK</sequence>
<protein>
    <submittedName>
        <fullName evidence="1">Uncharacterized protein</fullName>
    </submittedName>
</protein>
<reference evidence="1" key="2">
    <citation type="journal article" date="2015" name="Data Brief">
        <title>Shoot transcriptome of the giant reed, Arundo donax.</title>
        <authorList>
            <person name="Barrero R.A."/>
            <person name="Guerrero F.D."/>
            <person name="Moolhuijzen P."/>
            <person name="Goolsby J.A."/>
            <person name="Tidwell J."/>
            <person name="Bellgard S.E."/>
            <person name="Bellgard M.I."/>
        </authorList>
    </citation>
    <scope>NUCLEOTIDE SEQUENCE</scope>
    <source>
        <tissue evidence="1">Shoot tissue taken approximately 20 cm above the soil surface</tissue>
    </source>
</reference>
<accession>A0A0A8YR34</accession>
<dbReference type="AlphaFoldDB" id="A0A0A8YR34"/>
<dbReference type="EMBL" id="GBRH01269787">
    <property type="protein sequence ID" value="JAD28108.1"/>
    <property type="molecule type" value="Transcribed_RNA"/>
</dbReference>
<organism evidence="1">
    <name type="scientific">Arundo donax</name>
    <name type="common">Giant reed</name>
    <name type="synonym">Donax arundinaceus</name>
    <dbReference type="NCBI Taxonomy" id="35708"/>
    <lineage>
        <taxon>Eukaryota</taxon>
        <taxon>Viridiplantae</taxon>
        <taxon>Streptophyta</taxon>
        <taxon>Embryophyta</taxon>
        <taxon>Tracheophyta</taxon>
        <taxon>Spermatophyta</taxon>
        <taxon>Magnoliopsida</taxon>
        <taxon>Liliopsida</taxon>
        <taxon>Poales</taxon>
        <taxon>Poaceae</taxon>
        <taxon>PACMAD clade</taxon>
        <taxon>Arundinoideae</taxon>
        <taxon>Arundineae</taxon>
        <taxon>Arundo</taxon>
    </lineage>
</organism>
<reference evidence="1" key="1">
    <citation type="submission" date="2014-09" db="EMBL/GenBank/DDBJ databases">
        <authorList>
            <person name="Magalhaes I.L.F."/>
            <person name="Oliveira U."/>
            <person name="Santos F.R."/>
            <person name="Vidigal T.H.D.A."/>
            <person name="Brescovit A.D."/>
            <person name="Santos A.J."/>
        </authorList>
    </citation>
    <scope>NUCLEOTIDE SEQUENCE</scope>
    <source>
        <tissue evidence="1">Shoot tissue taken approximately 20 cm above the soil surface</tissue>
    </source>
</reference>